<evidence type="ECO:0000259" key="1">
    <source>
        <dbReference type="Pfam" id="PF17389"/>
    </source>
</evidence>
<dbReference type="InterPro" id="IPR012341">
    <property type="entry name" value="6hp_glycosidase-like_sf"/>
</dbReference>
<evidence type="ECO:0000313" key="3">
    <source>
        <dbReference type="Proteomes" id="UP000435177"/>
    </source>
</evidence>
<name>A0ABW9SW12_9BACL</name>
<feature type="domain" description="Alpha-L-rhamnosidase six-hairpin glycosidase" evidence="1">
    <location>
        <begin position="360"/>
        <end position="486"/>
    </location>
</feature>
<dbReference type="InterPro" id="IPR035396">
    <property type="entry name" value="Bac_rhamnosid6H"/>
</dbReference>
<dbReference type="Pfam" id="PF17389">
    <property type="entry name" value="Bac_rhamnosid6H"/>
    <property type="match status" value="1"/>
</dbReference>
<evidence type="ECO:0000313" key="2">
    <source>
        <dbReference type="EMBL" id="MUG65169.1"/>
    </source>
</evidence>
<proteinExistence type="predicted"/>
<dbReference type="InterPro" id="IPR008928">
    <property type="entry name" value="6-hairpin_glycosidase_sf"/>
</dbReference>
<dbReference type="Proteomes" id="UP000435177">
    <property type="component" value="Unassembled WGS sequence"/>
</dbReference>
<accession>A0ABW9SW12</accession>
<gene>
    <name evidence="2" type="ORF">GNP94_04010</name>
</gene>
<dbReference type="Gene3D" id="1.50.10.10">
    <property type="match status" value="1"/>
</dbReference>
<dbReference type="RefSeq" id="WP_095398285.1">
    <property type="nucleotide sequence ID" value="NZ_WOAA01000002.1"/>
</dbReference>
<dbReference type="EMBL" id="WOAA01000002">
    <property type="protein sequence ID" value="MUG65169.1"/>
    <property type="molecule type" value="Genomic_DNA"/>
</dbReference>
<reference evidence="2 3" key="1">
    <citation type="submission" date="2019-11" db="EMBL/GenBank/DDBJ databases">
        <title>Draft genome sequences of five Paenibacillus species of dairy origin.</title>
        <authorList>
            <person name="Olajide A.M."/>
            <person name="Chen S."/>
            <person name="Lapointe G."/>
        </authorList>
    </citation>
    <scope>NUCLEOTIDE SEQUENCE [LARGE SCALE GENOMIC DNA]</scope>
    <source>
        <strain evidence="2 3">3CS1</strain>
    </source>
</reference>
<keyword evidence="3" id="KW-1185">Reference proteome</keyword>
<protein>
    <submittedName>
        <fullName evidence="2">Glycogen debranching protein</fullName>
    </submittedName>
</protein>
<organism evidence="2 3">
    <name type="scientific">Paenibacillus campinasensis</name>
    <dbReference type="NCBI Taxonomy" id="66347"/>
    <lineage>
        <taxon>Bacteria</taxon>
        <taxon>Bacillati</taxon>
        <taxon>Bacillota</taxon>
        <taxon>Bacilli</taxon>
        <taxon>Bacillales</taxon>
        <taxon>Paenibacillaceae</taxon>
        <taxon>Paenibacillus</taxon>
    </lineage>
</organism>
<comment type="caution">
    <text evidence="2">The sequence shown here is derived from an EMBL/GenBank/DDBJ whole genome shotgun (WGS) entry which is preliminary data.</text>
</comment>
<dbReference type="SUPFAM" id="SSF48208">
    <property type="entry name" value="Six-hairpin glycosidases"/>
    <property type="match status" value="1"/>
</dbReference>
<sequence>MAGITSRHPFNLYYNAGEYIKICGAQDGYFPDFGHHVPNEMGGVWLHPIKLLDGFWLKITDVDRKIAVWSRADGFTNEAWGSRFHYDHGLGHIPVELERIQFAPEQEKGLIVYYTLRNYGRDDVRLQLELLARTDLRPVWFSEQLGIEDGEQDEVIALAERRVKVKDSGNDWYVEIGSDLPGRIVETGGKVYGPEFTAGSGMGVSFQGEVLLAPDEKLNFRLFVAGSYRSGEECSAVYDRLVSEHETLFGEKQRFYHELEGHAKLEIDGEDLLNEAFKWAKWNNQWLVQSVDGIGRGLTGGGPTYPWWFGCDNTYALQGVLAIGDARLAKDTMDLLLRKSEEVNGNGRMVHEITTMGAVANPGNTQETAHYIAMVWDLFQWTGDEDLLRRHYSYCVKGMDWLLTEMDPDGDLFPSGYGIIEIAGLNMELIDSAVYTAKALQAMVDMSLQLGDEDGAKRYASLARRAVRGVNDVFWREEEGLYADAVASKQDMIGKVDDMVLLADQRGIEGYRQYLERMLEAASDPEAEQGWLLNKNWVIVTPMETGIADPEKAKRALQEMRSSTFVGEHGTYLAGIYQQGTMTISTGVHAVAEAANGNPDEALELLRKMLGTFSKVLPGSFTEMSPDYGCVVQAWTIYAFAVPMIRHFFGVKPDAYRKRVLIKPSLPKVWRDRSCSLSGLRIGEAELDIRIAPGEQEGEQRITIANKQGWHIMLDWNGKRLESSDHHMEWLVS</sequence>